<evidence type="ECO:0000256" key="11">
    <source>
        <dbReference type="ARBA" id="ARBA00029774"/>
    </source>
</evidence>
<dbReference type="EMBL" id="AMGW01000007">
    <property type="protein sequence ID" value="EXJ54321.1"/>
    <property type="molecule type" value="Genomic_DNA"/>
</dbReference>
<feature type="domain" description="YrdC-like" evidence="14">
    <location>
        <begin position="64"/>
        <end position="255"/>
    </location>
</feature>
<dbReference type="GeneID" id="19184221"/>
<comment type="catalytic activity">
    <reaction evidence="12">
        <text>L-threonine + hydrogencarbonate + ATP = L-threonylcarbamoyladenylate + diphosphate + H2O</text>
        <dbReference type="Rhea" id="RHEA:36407"/>
        <dbReference type="ChEBI" id="CHEBI:15377"/>
        <dbReference type="ChEBI" id="CHEBI:17544"/>
        <dbReference type="ChEBI" id="CHEBI:30616"/>
        <dbReference type="ChEBI" id="CHEBI:33019"/>
        <dbReference type="ChEBI" id="CHEBI:57926"/>
        <dbReference type="ChEBI" id="CHEBI:73682"/>
        <dbReference type="EC" id="2.7.7.87"/>
    </reaction>
</comment>
<evidence type="ECO:0000256" key="13">
    <source>
        <dbReference type="SAM" id="MobiDB-lite"/>
    </source>
</evidence>
<dbReference type="InterPro" id="IPR006070">
    <property type="entry name" value="Sua5-like_dom"/>
</dbReference>
<evidence type="ECO:0000256" key="4">
    <source>
        <dbReference type="ARBA" id="ARBA00015492"/>
    </source>
</evidence>
<dbReference type="EC" id="2.7.7.87" evidence="3"/>
<evidence type="ECO:0000313" key="15">
    <source>
        <dbReference type="EMBL" id="EXJ54321.1"/>
    </source>
</evidence>
<keyword evidence="7" id="KW-0819">tRNA processing</keyword>
<keyword evidence="8" id="KW-0548">Nucleotidyltransferase</keyword>
<evidence type="ECO:0000256" key="7">
    <source>
        <dbReference type="ARBA" id="ARBA00022694"/>
    </source>
</evidence>
<dbReference type="GO" id="GO:0000049">
    <property type="term" value="F:tRNA binding"/>
    <property type="evidence" value="ECO:0007669"/>
    <property type="project" value="TreeGrafter"/>
</dbReference>
<dbReference type="Gene3D" id="3.40.50.11030">
    <property type="entry name" value="Threonylcarbamoyl-AMP synthase, C-terminal domain"/>
    <property type="match status" value="1"/>
</dbReference>
<name>W9VQA2_9EURO</name>
<evidence type="ECO:0000256" key="8">
    <source>
        <dbReference type="ARBA" id="ARBA00022695"/>
    </source>
</evidence>
<reference evidence="15 16" key="1">
    <citation type="submission" date="2013-03" db="EMBL/GenBank/DDBJ databases">
        <title>The Genome Sequence of Cladophialophora yegresii CBS 114405.</title>
        <authorList>
            <consortium name="The Broad Institute Genomics Platform"/>
            <person name="Cuomo C."/>
            <person name="de Hoog S."/>
            <person name="Gorbushina A."/>
            <person name="Walker B."/>
            <person name="Young S.K."/>
            <person name="Zeng Q."/>
            <person name="Gargeya S."/>
            <person name="Fitzgerald M."/>
            <person name="Haas B."/>
            <person name="Abouelleil A."/>
            <person name="Allen A.W."/>
            <person name="Alvarado L."/>
            <person name="Arachchi H.M."/>
            <person name="Berlin A.M."/>
            <person name="Chapman S.B."/>
            <person name="Gainer-Dewar J."/>
            <person name="Goldberg J."/>
            <person name="Griggs A."/>
            <person name="Gujja S."/>
            <person name="Hansen M."/>
            <person name="Howarth C."/>
            <person name="Imamovic A."/>
            <person name="Ireland A."/>
            <person name="Larimer J."/>
            <person name="McCowan C."/>
            <person name="Murphy C."/>
            <person name="Pearson M."/>
            <person name="Poon T.W."/>
            <person name="Priest M."/>
            <person name="Roberts A."/>
            <person name="Saif S."/>
            <person name="Shea T."/>
            <person name="Sisk P."/>
            <person name="Sykes S."/>
            <person name="Wortman J."/>
            <person name="Nusbaum C."/>
            <person name="Birren B."/>
        </authorList>
    </citation>
    <scope>NUCLEOTIDE SEQUENCE [LARGE SCALE GENOMIC DNA]</scope>
    <source>
        <strain evidence="15 16">CBS 114405</strain>
    </source>
</reference>
<keyword evidence="9" id="KW-0547">Nucleotide-binding</keyword>
<protein>
    <recommendedName>
        <fullName evidence="4">Threonylcarbamoyl-AMP synthase</fullName>
        <ecNumber evidence="3">2.7.7.87</ecNumber>
    </recommendedName>
    <alternativeName>
        <fullName evidence="11">L-threonylcarbamoyladenylate synthase</fullName>
    </alternativeName>
</protein>
<dbReference type="eggNOG" id="KOG3051">
    <property type="taxonomic scope" value="Eukaryota"/>
</dbReference>
<dbReference type="Pfam" id="PF01300">
    <property type="entry name" value="Sua5_yciO_yrdC"/>
    <property type="match status" value="1"/>
</dbReference>
<evidence type="ECO:0000313" key="16">
    <source>
        <dbReference type="Proteomes" id="UP000019473"/>
    </source>
</evidence>
<dbReference type="VEuPathDB" id="FungiDB:A1O7_09659"/>
<dbReference type="InterPro" id="IPR017945">
    <property type="entry name" value="DHBP_synth_RibB-like_a/b_dom"/>
</dbReference>
<evidence type="ECO:0000256" key="2">
    <source>
        <dbReference type="ARBA" id="ARBA00007663"/>
    </source>
</evidence>
<dbReference type="InterPro" id="IPR005145">
    <property type="entry name" value="Sua5_C"/>
</dbReference>
<evidence type="ECO:0000256" key="10">
    <source>
        <dbReference type="ARBA" id="ARBA00022840"/>
    </source>
</evidence>
<feature type="compositionally biased region" description="Basic and acidic residues" evidence="13">
    <location>
        <begin position="509"/>
        <end position="527"/>
    </location>
</feature>
<dbReference type="InterPro" id="IPR050156">
    <property type="entry name" value="TC-AMP_synthase_SUA5"/>
</dbReference>
<keyword evidence="5" id="KW-0963">Cytoplasm</keyword>
<proteinExistence type="inferred from homology"/>
<dbReference type="SUPFAM" id="SSF55821">
    <property type="entry name" value="YrdC/RibB"/>
    <property type="match status" value="1"/>
</dbReference>
<comment type="caution">
    <text evidence="15">The sequence shown here is derived from an EMBL/GenBank/DDBJ whole genome shotgun (WGS) entry which is preliminary data.</text>
</comment>
<dbReference type="GO" id="GO:0005524">
    <property type="term" value="F:ATP binding"/>
    <property type="evidence" value="ECO:0007669"/>
    <property type="project" value="UniProtKB-KW"/>
</dbReference>
<dbReference type="HOGENOM" id="CLU_031397_0_0_1"/>
<evidence type="ECO:0000256" key="12">
    <source>
        <dbReference type="ARBA" id="ARBA00048366"/>
    </source>
</evidence>
<organism evidence="15 16">
    <name type="scientific">Cladophialophora yegresii CBS 114405</name>
    <dbReference type="NCBI Taxonomy" id="1182544"/>
    <lineage>
        <taxon>Eukaryota</taxon>
        <taxon>Fungi</taxon>
        <taxon>Dikarya</taxon>
        <taxon>Ascomycota</taxon>
        <taxon>Pezizomycotina</taxon>
        <taxon>Eurotiomycetes</taxon>
        <taxon>Chaetothyriomycetidae</taxon>
        <taxon>Chaetothyriales</taxon>
        <taxon>Herpotrichiellaceae</taxon>
        <taxon>Cladophialophora</taxon>
    </lineage>
</organism>
<dbReference type="Gene3D" id="3.90.870.10">
    <property type="entry name" value="DHBP synthase"/>
    <property type="match status" value="1"/>
</dbReference>
<comment type="subcellular location">
    <subcellularLocation>
        <location evidence="1">Cytoplasm</location>
    </subcellularLocation>
</comment>
<dbReference type="PROSITE" id="PS51163">
    <property type="entry name" value="YRDC"/>
    <property type="match status" value="1"/>
</dbReference>
<dbReference type="OrthoDB" id="412787at2759"/>
<feature type="region of interest" description="Disordered" evidence="13">
    <location>
        <begin position="285"/>
        <end position="349"/>
    </location>
</feature>
<dbReference type="GO" id="GO:0003725">
    <property type="term" value="F:double-stranded RNA binding"/>
    <property type="evidence" value="ECO:0007669"/>
    <property type="project" value="InterPro"/>
</dbReference>
<dbReference type="GO" id="GO:0008033">
    <property type="term" value="P:tRNA processing"/>
    <property type="evidence" value="ECO:0007669"/>
    <property type="project" value="UniProtKB-KW"/>
</dbReference>
<dbReference type="Proteomes" id="UP000019473">
    <property type="component" value="Unassembled WGS sequence"/>
</dbReference>
<dbReference type="InterPro" id="IPR038385">
    <property type="entry name" value="Sua5/YwlC_C"/>
</dbReference>
<evidence type="ECO:0000256" key="3">
    <source>
        <dbReference type="ARBA" id="ARBA00012584"/>
    </source>
</evidence>
<evidence type="ECO:0000256" key="5">
    <source>
        <dbReference type="ARBA" id="ARBA00022490"/>
    </source>
</evidence>
<feature type="compositionally biased region" description="Polar residues" evidence="13">
    <location>
        <begin position="495"/>
        <end position="508"/>
    </location>
</feature>
<evidence type="ECO:0000256" key="1">
    <source>
        <dbReference type="ARBA" id="ARBA00004496"/>
    </source>
</evidence>
<accession>W9VQA2</accession>
<dbReference type="GO" id="GO:0006450">
    <property type="term" value="P:regulation of translational fidelity"/>
    <property type="evidence" value="ECO:0007669"/>
    <property type="project" value="TreeGrafter"/>
</dbReference>
<dbReference type="PANTHER" id="PTHR17490">
    <property type="entry name" value="SUA5"/>
    <property type="match status" value="1"/>
</dbReference>
<keyword evidence="6" id="KW-0808">Transferase</keyword>
<dbReference type="GO" id="GO:0061710">
    <property type="term" value="F:L-threonylcarbamoyladenylate synthase"/>
    <property type="evidence" value="ECO:0007669"/>
    <property type="project" value="UniProtKB-EC"/>
</dbReference>
<dbReference type="AlphaFoldDB" id="W9VQA2"/>
<evidence type="ECO:0000259" key="14">
    <source>
        <dbReference type="PROSITE" id="PS51163"/>
    </source>
</evidence>
<evidence type="ECO:0000256" key="9">
    <source>
        <dbReference type="ARBA" id="ARBA00022741"/>
    </source>
</evidence>
<dbReference type="PANTHER" id="PTHR17490:SF16">
    <property type="entry name" value="THREONYLCARBAMOYL-AMP SYNTHASE"/>
    <property type="match status" value="1"/>
</dbReference>
<dbReference type="Pfam" id="PF03481">
    <property type="entry name" value="Sua5_C"/>
    <property type="match status" value="1"/>
</dbReference>
<feature type="compositionally biased region" description="Low complexity" evidence="13">
    <location>
        <begin position="292"/>
        <end position="310"/>
    </location>
</feature>
<gene>
    <name evidence="15" type="ORF">A1O7_09659</name>
</gene>
<keyword evidence="16" id="KW-1185">Reference proteome</keyword>
<dbReference type="RefSeq" id="XP_007761836.1">
    <property type="nucleotide sequence ID" value="XM_007763646.1"/>
</dbReference>
<dbReference type="GO" id="GO:0005737">
    <property type="term" value="C:cytoplasm"/>
    <property type="evidence" value="ECO:0007669"/>
    <property type="project" value="UniProtKB-SubCell"/>
</dbReference>
<evidence type="ECO:0000256" key="6">
    <source>
        <dbReference type="ARBA" id="ARBA00022679"/>
    </source>
</evidence>
<keyword evidence="10" id="KW-0067">ATP-binding</keyword>
<comment type="similarity">
    <text evidence="2">Belongs to the SUA5 family.</text>
</comment>
<sequence length="547" mass="58962">MVATVDGVINDRLHLSSLPYSGCDTRIVSLLDVNIPDQATEEEYRNLYSKYVQKSSPENRTSNASLLRDAVESIRYGIAPPVAFPTETVYGLGADATNEAAISGIFAAKGRPNDNPLIVHVASIAHLERITGAPLPDVYGPVARRFWPGPLTILLPVPASGIFAKNVHPAQKTIGFRIPSSRYARFFIAATDRPIAGPSANSSGKPSPTTAAHVLHDLRGKINFILDGEGCDVGVESTVVDGLHDPPLILRPGGVGLEEFRTLGREVGGEVGDKWERTTIGYKTSAHHAAETPSNTSGSPSVSTSTTSLSEGATASEEPRANHSTENSNGAASYEEDVNGAPRAPGMKYKHYAPRGRLVLFSKHACQAGRVQEKLEQHAEAAKDQVVKVGIISCHWPPFAGLKGISSPIDPTRITEISKPKHGGPKKPDPILHSAYADITSIAHLRVKVTDVTLYNVQLDTEISSLAHSLFGVLRLFDELECSYIFAETVEHSRPSPSGDQRSISETTNGKDKDRKTDRSGPRQLRRDLEAAVIDRIEKAAAESIYE</sequence>
<feature type="region of interest" description="Disordered" evidence="13">
    <location>
        <begin position="491"/>
        <end position="527"/>
    </location>
</feature>
<dbReference type="NCBIfam" id="TIGR00057">
    <property type="entry name" value="L-threonylcarbamoyladenylate synthase"/>
    <property type="match status" value="1"/>
</dbReference>
<dbReference type="STRING" id="1182544.W9VQA2"/>